<organism evidence="1 2">
    <name type="scientific">Tribolium castaneum</name>
    <name type="common">Red flour beetle</name>
    <dbReference type="NCBI Taxonomy" id="7070"/>
    <lineage>
        <taxon>Eukaryota</taxon>
        <taxon>Metazoa</taxon>
        <taxon>Ecdysozoa</taxon>
        <taxon>Arthropoda</taxon>
        <taxon>Hexapoda</taxon>
        <taxon>Insecta</taxon>
        <taxon>Pterygota</taxon>
        <taxon>Neoptera</taxon>
        <taxon>Endopterygota</taxon>
        <taxon>Coleoptera</taxon>
        <taxon>Polyphaga</taxon>
        <taxon>Cucujiformia</taxon>
        <taxon>Tenebrionidae</taxon>
        <taxon>Tenebrionidae incertae sedis</taxon>
        <taxon>Tribolium</taxon>
    </lineage>
</organism>
<reference evidence="1 2" key="2">
    <citation type="journal article" date="2010" name="Nucleic Acids Res.">
        <title>BeetleBase in 2010: revisions to provide comprehensive genomic information for Tribolium castaneum.</title>
        <authorList>
            <person name="Kim H.S."/>
            <person name="Murphy T."/>
            <person name="Xia J."/>
            <person name="Caragea D."/>
            <person name="Park Y."/>
            <person name="Beeman R.W."/>
            <person name="Lorenzen M.D."/>
            <person name="Butcher S."/>
            <person name="Manak J.R."/>
            <person name="Brown S.J."/>
        </authorList>
    </citation>
    <scope>GENOME REANNOTATION</scope>
    <source>
        <strain evidence="1 2">Georgia GA2</strain>
    </source>
</reference>
<evidence type="ECO:0000313" key="2">
    <source>
        <dbReference type="Proteomes" id="UP000007266"/>
    </source>
</evidence>
<name>D6WVX2_TRICA</name>
<accession>D6WVX2</accession>
<gene>
    <name evidence="1" type="primary">GLEAN_06289</name>
    <name evidence="1" type="ORF">TcasGA2_TC006289</name>
</gene>
<evidence type="ECO:0000313" key="1">
    <source>
        <dbReference type="EMBL" id="EFA08626.1"/>
    </source>
</evidence>
<dbReference type="AlphaFoldDB" id="D6WVX2"/>
<dbReference type="HOGENOM" id="CLU_1637608_0_0_1"/>
<sequence>MEKKGFFRRVLWKNANNFVFKQTRFERFNWICKLTYLRTKRHCYKLTVRLRYFNTVVVIKGIIYVSMATNKMAAEKIAMFTTTKSDLMEIRLGVEFPSCAIPPIIDPRVVNINALVHHDDAAAGLKDELNGKTITDACFTDRSRCLGQALRNAPGYWRNADF</sequence>
<reference evidence="1 2" key="1">
    <citation type="journal article" date="2008" name="Nature">
        <title>The genome of the model beetle and pest Tribolium castaneum.</title>
        <authorList>
            <consortium name="Tribolium Genome Sequencing Consortium"/>
            <person name="Richards S."/>
            <person name="Gibbs R.A."/>
            <person name="Weinstock G.M."/>
            <person name="Brown S.J."/>
            <person name="Denell R."/>
            <person name="Beeman R.W."/>
            <person name="Gibbs R."/>
            <person name="Beeman R.W."/>
            <person name="Brown S.J."/>
            <person name="Bucher G."/>
            <person name="Friedrich M."/>
            <person name="Grimmelikhuijzen C.J."/>
            <person name="Klingler M."/>
            <person name="Lorenzen M."/>
            <person name="Richards S."/>
            <person name="Roth S."/>
            <person name="Schroder R."/>
            <person name="Tautz D."/>
            <person name="Zdobnov E.M."/>
            <person name="Muzny D."/>
            <person name="Gibbs R.A."/>
            <person name="Weinstock G.M."/>
            <person name="Attaway T."/>
            <person name="Bell S."/>
            <person name="Buhay C.J."/>
            <person name="Chandrabose M.N."/>
            <person name="Chavez D."/>
            <person name="Clerk-Blankenburg K.P."/>
            <person name="Cree A."/>
            <person name="Dao M."/>
            <person name="Davis C."/>
            <person name="Chacko J."/>
            <person name="Dinh H."/>
            <person name="Dugan-Rocha S."/>
            <person name="Fowler G."/>
            <person name="Garner T.T."/>
            <person name="Garnes J."/>
            <person name="Gnirke A."/>
            <person name="Hawes A."/>
            <person name="Hernandez J."/>
            <person name="Hines S."/>
            <person name="Holder M."/>
            <person name="Hume J."/>
            <person name="Jhangiani S.N."/>
            <person name="Joshi V."/>
            <person name="Khan Z.M."/>
            <person name="Jackson L."/>
            <person name="Kovar C."/>
            <person name="Kowis A."/>
            <person name="Lee S."/>
            <person name="Lewis L.R."/>
            <person name="Margolis J."/>
            <person name="Morgan M."/>
            <person name="Nazareth L.V."/>
            <person name="Nguyen N."/>
            <person name="Okwuonu G."/>
            <person name="Parker D."/>
            <person name="Richards S."/>
            <person name="Ruiz S.J."/>
            <person name="Santibanez J."/>
            <person name="Savard J."/>
            <person name="Scherer S.E."/>
            <person name="Schneider B."/>
            <person name="Sodergren E."/>
            <person name="Tautz D."/>
            <person name="Vattahil S."/>
            <person name="Villasana D."/>
            <person name="White C.S."/>
            <person name="Wright R."/>
            <person name="Park Y."/>
            <person name="Beeman R.W."/>
            <person name="Lord J."/>
            <person name="Oppert B."/>
            <person name="Lorenzen M."/>
            <person name="Brown S."/>
            <person name="Wang L."/>
            <person name="Savard J."/>
            <person name="Tautz D."/>
            <person name="Richards S."/>
            <person name="Weinstock G."/>
            <person name="Gibbs R.A."/>
            <person name="Liu Y."/>
            <person name="Worley K."/>
            <person name="Weinstock G."/>
            <person name="Elsik C.G."/>
            <person name="Reese J.T."/>
            <person name="Elhaik E."/>
            <person name="Landan G."/>
            <person name="Graur D."/>
            <person name="Arensburger P."/>
            <person name="Atkinson P."/>
            <person name="Beeman R.W."/>
            <person name="Beidler J."/>
            <person name="Brown S.J."/>
            <person name="Demuth J.P."/>
            <person name="Drury D.W."/>
            <person name="Du Y.Z."/>
            <person name="Fujiwara H."/>
            <person name="Lorenzen M."/>
            <person name="Maselli V."/>
            <person name="Osanai M."/>
            <person name="Park Y."/>
            <person name="Robertson H.M."/>
            <person name="Tu Z."/>
            <person name="Wang J.J."/>
            <person name="Wang S."/>
            <person name="Richards S."/>
            <person name="Song H."/>
            <person name="Zhang L."/>
            <person name="Sodergren E."/>
            <person name="Werner D."/>
            <person name="Stanke M."/>
            <person name="Morgenstern B."/>
            <person name="Solovyev V."/>
            <person name="Kosarev P."/>
            <person name="Brown G."/>
            <person name="Chen H.C."/>
            <person name="Ermolaeva O."/>
            <person name="Hlavina W."/>
            <person name="Kapustin Y."/>
            <person name="Kiryutin B."/>
            <person name="Kitts P."/>
            <person name="Maglott D."/>
            <person name="Pruitt K."/>
            <person name="Sapojnikov V."/>
            <person name="Souvorov A."/>
            <person name="Mackey A.J."/>
            <person name="Waterhouse R.M."/>
            <person name="Wyder S."/>
            <person name="Zdobnov E.M."/>
            <person name="Zdobnov E.M."/>
            <person name="Wyder S."/>
            <person name="Kriventseva E.V."/>
            <person name="Kadowaki T."/>
            <person name="Bork P."/>
            <person name="Aranda M."/>
            <person name="Bao R."/>
            <person name="Beermann A."/>
            <person name="Berns N."/>
            <person name="Bolognesi R."/>
            <person name="Bonneton F."/>
            <person name="Bopp D."/>
            <person name="Brown S.J."/>
            <person name="Bucher G."/>
            <person name="Butts T."/>
            <person name="Chaumot A."/>
            <person name="Denell R.E."/>
            <person name="Ferrier D.E."/>
            <person name="Friedrich M."/>
            <person name="Gordon C.M."/>
            <person name="Jindra M."/>
            <person name="Klingler M."/>
            <person name="Lan Q."/>
            <person name="Lattorff H.M."/>
            <person name="Laudet V."/>
            <person name="von Levetsow C."/>
            <person name="Liu Z."/>
            <person name="Lutz R."/>
            <person name="Lynch J.A."/>
            <person name="da Fonseca R.N."/>
            <person name="Posnien N."/>
            <person name="Reuter R."/>
            <person name="Roth S."/>
            <person name="Savard J."/>
            <person name="Schinko J.B."/>
            <person name="Schmitt C."/>
            <person name="Schoppmeier M."/>
            <person name="Schroder R."/>
            <person name="Shippy T.D."/>
            <person name="Simonnet F."/>
            <person name="Marques-Souza H."/>
            <person name="Tautz D."/>
            <person name="Tomoyasu Y."/>
            <person name="Trauner J."/>
            <person name="Van der Zee M."/>
            <person name="Vervoort M."/>
            <person name="Wittkopp N."/>
            <person name="Wimmer E.A."/>
            <person name="Yang X."/>
            <person name="Jones A.K."/>
            <person name="Sattelle D.B."/>
            <person name="Ebert P.R."/>
            <person name="Nelson D."/>
            <person name="Scott J.G."/>
            <person name="Beeman R.W."/>
            <person name="Muthukrishnan S."/>
            <person name="Kramer K.J."/>
            <person name="Arakane Y."/>
            <person name="Beeman R.W."/>
            <person name="Zhu Q."/>
            <person name="Hogenkamp D."/>
            <person name="Dixit R."/>
            <person name="Oppert B."/>
            <person name="Jiang H."/>
            <person name="Zou Z."/>
            <person name="Marshall J."/>
            <person name="Elpidina E."/>
            <person name="Vinokurov K."/>
            <person name="Oppert C."/>
            <person name="Zou Z."/>
            <person name="Evans J."/>
            <person name="Lu Z."/>
            <person name="Zhao P."/>
            <person name="Sumathipala N."/>
            <person name="Altincicek B."/>
            <person name="Vilcinskas A."/>
            <person name="Williams M."/>
            <person name="Hultmark D."/>
            <person name="Hetru C."/>
            <person name="Jiang H."/>
            <person name="Grimmelikhuijzen C.J."/>
            <person name="Hauser F."/>
            <person name="Cazzamali G."/>
            <person name="Williamson M."/>
            <person name="Park Y."/>
            <person name="Li B."/>
            <person name="Tanaka Y."/>
            <person name="Predel R."/>
            <person name="Neupert S."/>
            <person name="Schachtner J."/>
            <person name="Verleyen P."/>
            <person name="Raible F."/>
            <person name="Bork P."/>
            <person name="Friedrich M."/>
            <person name="Walden K.K."/>
            <person name="Robertson H.M."/>
            <person name="Angeli S."/>
            <person name="Foret S."/>
            <person name="Bucher G."/>
            <person name="Schuetz S."/>
            <person name="Maleszka R."/>
            <person name="Wimmer E.A."/>
            <person name="Beeman R.W."/>
            <person name="Lorenzen M."/>
            <person name="Tomoyasu Y."/>
            <person name="Miller S.C."/>
            <person name="Grossmann D."/>
            <person name="Bucher G."/>
        </authorList>
    </citation>
    <scope>NUCLEOTIDE SEQUENCE [LARGE SCALE GENOMIC DNA]</scope>
    <source>
        <strain evidence="1 2">Georgia GA2</strain>
    </source>
</reference>
<dbReference type="EMBL" id="KQ971358">
    <property type="protein sequence ID" value="EFA08626.1"/>
    <property type="molecule type" value="Genomic_DNA"/>
</dbReference>
<dbReference type="Proteomes" id="UP000007266">
    <property type="component" value="Linkage group 8"/>
</dbReference>
<proteinExistence type="predicted"/>
<dbReference type="InParanoid" id="D6WVX2"/>
<keyword evidence="2" id="KW-1185">Reference proteome</keyword>
<protein>
    <submittedName>
        <fullName evidence="1">Uncharacterized protein</fullName>
    </submittedName>
</protein>